<dbReference type="InterPro" id="IPR006311">
    <property type="entry name" value="TAT_signal"/>
</dbReference>
<keyword evidence="6" id="KW-0732">Signal</keyword>
<evidence type="ECO:0000313" key="8">
    <source>
        <dbReference type="EMBL" id="KRO73151.1"/>
    </source>
</evidence>
<dbReference type="InterPro" id="IPR055210">
    <property type="entry name" value="CtpA/B_N"/>
</dbReference>
<dbReference type="SUPFAM" id="SSF52096">
    <property type="entry name" value="ClpP/crotonase"/>
    <property type="match status" value="1"/>
</dbReference>
<dbReference type="InterPro" id="IPR041489">
    <property type="entry name" value="PDZ_6"/>
</dbReference>
<dbReference type="InterPro" id="IPR029045">
    <property type="entry name" value="ClpP/crotonase-like_dom_sf"/>
</dbReference>
<dbReference type="PANTHER" id="PTHR32060:SF30">
    <property type="entry name" value="CARBOXY-TERMINAL PROCESSING PROTEASE CTPA"/>
    <property type="match status" value="1"/>
</dbReference>
<dbReference type="FunFam" id="3.90.226.10:FF:000029">
    <property type="entry name" value="Peptidase, S41 family"/>
    <property type="match status" value="1"/>
</dbReference>
<dbReference type="Proteomes" id="UP000051934">
    <property type="component" value="Unassembled WGS sequence"/>
</dbReference>
<feature type="chain" id="PRO_5006423622" description="PDZ domain-containing protein" evidence="6">
    <location>
        <begin position="39"/>
        <end position="488"/>
    </location>
</feature>
<dbReference type="CDD" id="cd06782">
    <property type="entry name" value="cpPDZ_CPP-like"/>
    <property type="match status" value="1"/>
</dbReference>
<feature type="domain" description="PDZ" evidence="7">
    <location>
        <begin position="99"/>
        <end position="167"/>
    </location>
</feature>
<dbReference type="PROSITE" id="PS51318">
    <property type="entry name" value="TAT"/>
    <property type="match status" value="1"/>
</dbReference>
<feature type="signal peptide" evidence="6">
    <location>
        <begin position="1"/>
        <end position="38"/>
    </location>
</feature>
<evidence type="ECO:0000256" key="1">
    <source>
        <dbReference type="ARBA" id="ARBA00009179"/>
    </source>
</evidence>
<evidence type="ECO:0000259" key="7">
    <source>
        <dbReference type="PROSITE" id="PS50106"/>
    </source>
</evidence>
<dbReference type="PANTHER" id="PTHR32060">
    <property type="entry name" value="TAIL-SPECIFIC PROTEASE"/>
    <property type="match status" value="1"/>
</dbReference>
<dbReference type="SMART" id="SM00228">
    <property type="entry name" value="PDZ"/>
    <property type="match status" value="1"/>
</dbReference>
<dbReference type="InterPro" id="IPR001478">
    <property type="entry name" value="PDZ"/>
</dbReference>
<comment type="caution">
    <text evidence="8">The sequence shown here is derived from an EMBL/GenBank/DDBJ whole genome shotgun (WGS) entry which is preliminary data.</text>
</comment>
<keyword evidence="4 5" id="KW-0720">Serine protease</keyword>
<dbReference type="Pfam" id="PF17820">
    <property type="entry name" value="PDZ_6"/>
    <property type="match status" value="1"/>
</dbReference>
<dbReference type="AlphaFoldDB" id="A0A0R2SE62"/>
<dbReference type="Gene3D" id="2.30.42.10">
    <property type="match status" value="1"/>
</dbReference>
<comment type="similarity">
    <text evidence="1 5">Belongs to the peptidase S41A family.</text>
</comment>
<dbReference type="Gene3D" id="3.90.226.10">
    <property type="entry name" value="2-enoyl-CoA Hydratase, Chain A, domain 1"/>
    <property type="match status" value="1"/>
</dbReference>
<proteinExistence type="inferred from homology"/>
<dbReference type="GO" id="GO:0006508">
    <property type="term" value="P:proteolysis"/>
    <property type="evidence" value="ECO:0007669"/>
    <property type="project" value="UniProtKB-KW"/>
</dbReference>
<evidence type="ECO:0000313" key="9">
    <source>
        <dbReference type="Proteomes" id="UP000051934"/>
    </source>
</evidence>
<dbReference type="SUPFAM" id="SSF50156">
    <property type="entry name" value="PDZ domain-like"/>
    <property type="match status" value="1"/>
</dbReference>
<gene>
    <name evidence="8" type="ORF">ABR69_10040</name>
</gene>
<dbReference type="GO" id="GO:0004175">
    <property type="term" value="F:endopeptidase activity"/>
    <property type="evidence" value="ECO:0007669"/>
    <property type="project" value="TreeGrafter"/>
</dbReference>
<dbReference type="Gene3D" id="3.30.750.44">
    <property type="match status" value="1"/>
</dbReference>
<accession>A0A0R2SE62</accession>
<dbReference type="EMBL" id="LIBB01000024">
    <property type="protein sequence ID" value="KRO73151.1"/>
    <property type="molecule type" value="Genomic_DNA"/>
</dbReference>
<keyword evidence="3 5" id="KW-0378">Hydrolase</keyword>
<dbReference type="Pfam" id="PF22694">
    <property type="entry name" value="CtpB_N-like"/>
    <property type="match status" value="1"/>
</dbReference>
<dbReference type="InterPro" id="IPR005151">
    <property type="entry name" value="Tail-specific_protease"/>
</dbReference>
<keyword evidence="2 5" id="KW-0645">Protease</keyword>
<dbReference type="NCBIfam" id="TIGR00225">
    <property type="entry name" value="prc"/>
    <property type="match status" value="1"/>
</dbReference>
<reference evidence="8 9" key="1">
    <citation type="submission" date="2015-10" db="EMBL/GenBank/DDBJ databases">
        <title>Metagenome-Assembled Genomes uncover a global brackish microbiome.</title>
        <authorList>
            <person name="Hugerth L.W."/>
            <person name="Larsson J."/>
            <person name="Alneberg J."/>
            <person name="Lindh M.V."/>
            <person name="Legrand C."/>
            <person name="Pinhassi J."/>
            <person name="Andersson A.F."/>
        </authorList>
    </citation>
    <scope>NUCLEOTIDE SEQUENCE [LARGE SCALE GENOMIC DNA]</scope>
    <source>
        <strain evidence="8">BACL4 MAG-120507-bin80</strain>
    </source>
</reference>
<evidence type="ECO:0000256" key="4">
    <source>
        <dbReference type="ARBA" id="ARBA00022825"/>
    </source>
</evidence>
<evidence type="ECO:0000256" key="5">
    <source>
        <dbReference type="RuleBase" id="RU004404"/>
    </source>
</evidence>
<dbReference type="GO" id="GO:0030288">
    <property type="term" value="C:outer membrane-bounded periplasmic space"/>
    <property type="evidence" value="ECO:0007669"/>
    <property type="project" value="TreeGrafter"/>
</dbReference>
<dbReference type="SMART" id="SM00245">
    <property type="entry name" value="TSPc"/>
    <property type="match status" value="1"/>
</dbReference>
<sequence>MKNHHFFRPANRRSLFSAVRFVSAAVAASLLFSGPATAQENEGALPLPLNEVRMFTQALDHIRRAYVEEVDDETLLEYAIQGMLSGLDPHSAYMAGNEFESLQDTTTGQFGGLGVEVSRRDGYILVVAPIDDSPADRAGVLAGDLIIEIDSKPIRDMQPDEAAKMMRGEPGSQVSITIAREGEEPFDITLTREIIAISSVRSRALEPGYAYLRVSQFRGNTGEEFAEELQELLTADEELKGLVLDLRNNPGGVLQASVSMVDAFIDSGDIVSTKGRLEDSRSSYSASLQTIAPDIPLVVLINNGSASASEIVAGALQDHGRALIMGTASFGKGSVQTVLPLAADKAIKLTTSLYYTPSGRSIQAQGIIPDIEVEEAFVTRRSRSVTQYKESDLAGHLKNGNKILDDTDASADEIDGEIDGEIDAAIDRAAEQESKEGQSDLSAAELAQVLISAEEVLVNDYPLNEALNVLKGINAYKPLAAKRAALGL</sequence>
<dbReference type="InterPro" id="IPR004447">
    <property type="entry name" value="Peptidase_S41A"/>
</dbReference>
<protein>
    <recommendedName>
        <fullName evidence="7">PDZ domain-containing protein</fullName>
    </recommendedName>
</protein>
<evidence type="ECO:0000256" key="2">
    <source>
        <dbReference type="ARBA" id="ARBA00022670"/>
    </source>
</evidence>
<dbReference type="FunFam" id="2.30.42.10:FF:000063">
    <property type="entry name" value="Peptidase, S41 family"/>
    <property type="match status" value="1"/>
</dbReference>
<dbReference type="CDD" id="cd07560">
    <property type="entry name" value="Peptidase_S41_CPP"/>
    <property type="match status" value="1"/>
</dbReference>
<dbReference type="PROSITE" id="PS50106">
    <property type="entry name" value="PDZ"/>
    <property type="match status" value="1"/>
</dbReference>
<dbReference type="Pfam" id="PF03572">
    <property type="entry name" value="Peptidase_S41"/>
    <property type="match status" value="1"/>
</dbReference>
<name>A0A0R2SE62_9GAMM</name>
<dbReference type="InterPro" id="IPR036034">
    <property type="entry name" value="PDZ_sf"/>
</dbReference>
<evidence type="ECO:0000256" key="6">
    <source>
        <dbReference type="SAM" id="SignalP"/>
    </source>
</evidence>
<organism evidence="8 9">
    <name type="scientific">OM182 bacterium BACL3 MAG-120507-bin80</name>
    <dbReference type="NCBI Taxonomy" id="1655577"/>
    <lineage>
        <taxon>Bacteria</taxon>
        <taxon>Pseudomonadati</taxon>
        <taxon>Pseudomonadota</taxon>
        <taxon>Gammaproteobacteria</taxon>
        <taxon>OMG group</taxon>
        <taxon>OM182 clade</taxon>
    </lineage>
</organism>
<dbReference type="GO" id="GO:0008236">
    <property type="term" value="F:serine-type peptidase activity"/>
    <property type="evidence" value="ECO:0007669"/>
    <property type="project" value="UniProtKB-KW"/>
</dbReference>
<dbReference type="GO" id="GO:0007165">
    <property type="term" value="P:signal transduction"/>
    <property type="evidence" value="ECO:0007669"/>
    <property type="project" value="TreeGrafter"/>
</dbReference>
<evidence type="ECO:0000256" key="3">
    <source>
        <dbReference type="ARBA" id="ARBA00022801"/>
    </source>
</evidence>